<dbReference type="SUPFAM" id="SSF55424">
    <property type="entry name" value="FAD/NAD-linked reductases, dimerisation (C-terminal) domain"/>
    <property type="match status" value="1"/>
</dbReference>
<dbReference type="PROSITE" id="PS00837">
    <property type="entry name" value="ALADH_PNT_2"/>
    <property type="match status" value="1"/>
</dbReference>
<dbReference type="GO" id="GO:0050660">
    <property type="term" value="F:flavin adenine dinucleotide binding"/>
    <property type="evidence" value="ECO:0007669"/>
    <property type="project" value="TreeGrafter"/>
</dbReference>
<dbReference type="InterPro" id="IPR036188">
    <property type="entry name" value="FAD/NAD-bd_sf"/>
</dbReference>
<name>A0A5M6CWX6_9BACT</name>
<feature type="domain" description="FAD/NAD(P)-binding" evidence="12">
    <location>
        <begin position="43"/>
        <end position="358"/>
    </location>
</feature>
<evidence type="ECO:0000259" key="12">
    <source>
        <dbReference type="Pfam" id="PF07992"/>
    </source>
</evidence>
<dbReference type="FunFam" id="3.30.390.30:FF:000001">
    <property type="entry name" value="Dihydrolipoyl dehydrogenase"/>
    <property type="match status" value="1"/>
</dbReference>
<dbReference type="RefSeq" id="WP_150079034.1">
    <property type="nucleotide sequence ID" value="NZ_VWOX01000017.1"/>
</dbReference>
<dbReference type="PRINTS" id="PR00368">
    <property type="entry name" value="FADPNR"/>
</dbReference>
<feature type="binding site" evidence="8">
    <location>
        <position position="346"/>
    </location>
    <ligand>
        <name>FAD</name>
        <dbReference type="ChEBI" id="CHEBI:57692"/>
    </ligand>
</feature>
<keyword evidence="6" id="KW-1015">Disulfide bond</keyword>
<dbReference type="InterPro" id="IPR001100">
    <property type="entry name" value="Pyr_nuc-diS_OxRdtase"/>
</dbReference>
<dbReference type="PROSITE" id="PS00076">
    <property type="entry name" value="PYRIDINE_REDOX_1"/>
    <property type="match status" value="1"/>
</dbReference>
<protein>
    <submittedName>
        <fullName evidence="13">Mercuric reductase</fullName>
    </submittedName>
</protein>
<keyword evidence="4" id="KW-0521">NADP</keyword>
<evidence type="ECO:0000256" key="4">
    <source>
        <dbReference type="ARBA" id="ARBA00022857"/>
    </source>
</evidence>
<keyword evidence="5 10" id="KW-0560">Oxidoreductase</keyword>
<dbReference type="InterPro" id="IPR008143">
    <property type="entry name" value="Ala_DH/PNT_CS2"/>
</dbReference>
<dbReference type="PANTHER" id="PTHR43014:SF2">
    <property type="entry name" value="MERCURIC REDUCTASE"/>
    <property type="match status" value="1"/>
</dbReference>
<dbReference type="GO" id="GO:0003955">
    <property type="term" value="F:NAD(P)H dehydrogenase (quinone) activity"/>
    <property type="evidence" value="ECO:0007669"/>
    <property type="project" value="TreeGrafter"/>
</dbReference>
<feature type="disulfide bond" description="Redox-active" evidence="9">
    <location>
        <begin position="80"/>
        <end position="85"/>
    </location>
</feature>
<dbReference type="PIRSF" id="PIRSF000350">
    <property type="entry name" value="Mercury_reductase_MerA"/>
    <property type="match status" value="1"/>
</dbReference>
<feature type="domain" description="Pyridine nucleotide-disulphide oxidoreductase dimerisation" evidence="11">
    <location>
        <begin position="381"/>
        <end position="488"/>
    </location>
</feature>
<feature type="binding site" evidence="8">
    <location>
        <begin position="215"/>
        <end position="222"/>
    </location>
    <ligand>
        <name>NAD(+)</name>
        <dbReference type="ChEBI" id="CHEBI:57540"/>
    </ligand>
</feature>
<keyword evidence="8" id="KW-0547">Nucleotide-binding</keyword>
<dbReference type="AlphaFoldDB" id="A0A5M6CWX6"/>
<organism evidence="13 14">
    <name type="scientific">Roseiconus nitratireducens</name>
    <dbReference type="NCBI Taxonomy" id="2605748"/>
    <lineage>
        <taxon>Bacteria</taxon>
        <taxon>Pseudomonadati</taxon>
        <taxon>Planctomycetota</taxon>
        <taxon>Planctomycetia</taxon>
        <taxon>Pirellulales</taxon>
        <taxon>Pirellulaceae</taxon>
        <taxon>Roseiconus</taxon>
    </lineage>
</organism>
<dbReference type="GO" id="GO:0016668">
    <property type="term" value="F:oxidoreductase activity, acting on a sulfur group of donors, NAD(P) as acceptor"/>
    <property type="evidence" value="ECO:0007669"/>
    <property type="project" value="InterPro"/>
</dbReference>
<feature type="binding site" evidence="8">
    <location>
        <position position="89"/>
    </location>
    <ligand>
        <name>FAD</name>
        <dbReference type="ChEBI" id="CHEBI:57692"/>
    </ligand>
</feature>
<keyword evidence="14" id="KW-1185">Reference proteome</keyword>
<feature type="binding site" evidence="8">
    <location>
        <position position="238"/>
    </location>
    <ligand>
        <name>NAD(+)</name>
        <dbReference type="ChEBI" id="CHEBI:57540"/>
    </ligand>
</feature>
<evidence type="ECO:0000256" key="9">
    <source>
        <dbReference type="PIRSR" id="PIRSR000350-4"/>
    </source>
</evidence>
<evidence type="ECO:0000256" key="3">
    <source>
        <dbReference type="ARBA" id="ARBA00022827"/>
    </source>
</evidence>
<dbReference type="Gene3D" id="3.30.390.30">
    <property type="match status" value="1"/>
</dbReference>
<evidence type="ECO:0000256" key="5">
    <source>
        <dbReference type="ARBA" id="ARBA00023002"/>
    </source>
</evidence>
<evidence type="ECO:0000256" key="1">
    <source>
        <dbReference type="ARBA" id="ARBA00007532"/>
    </source>
</evidence>
<comment type="cofactor">
    <cofactor evidence="8">
        <name>FAD</name>
        <dbReference type="ChEBI" id="CHEBI:57692"/>
    </cofactor>
    <text evidence="8">Binds 1 FAD per subunit.</text>
</comment>
<dbReference type="EMBL" id="VWOX01000017">
    <property type="protein sequence ID" value="KAA5539724.1"/>
    <property type="molecule type" value="Genomic_DNA"/>
</dbReference>
<keyword evidence="3 8" id="KW-0274">FAD</keyword>
<evidence type="ECO:0000256" key="7">
    <source>
        <dbReference type="ARBA" id="ARBA00023284"/>
    </source>
</evidence>
<gene>
    <name evidence="13" type="ORF">FYK55_23280</name>
</gene>
<dbReference type="SUPFAM" id="SSF51905">
    <property type="entry name" value="FAD/NAD(P)-binding domain"/>
    <property type="match status" value="1"/>
</dbReference>
<evidence type="ECO:0000313" key="14">
    <source>
        <dbReference type="Proteomes" id="UP000324479"/>
    </source>
</evidence>
<evidence type="ECO:0000259" key="11">
    <source>
        <dbReference type="Pfam" id="PF02852"/>
    </source>
</evidence>
<dbReference type="PANTHER" id="PTHR43014">
    <property type="entry name" value="MERCURIC REDUCTASE"/>
    <property type="match status" value="1"/>
</dbReference>
<sequence length="514" mass="55652">MSTTPDPDPEAFPALQPLDPHNRELADQVHPADWVNPIPEGRYNLVVIGAGTAGLVAAAGAAGMGAKVALIERGLMGGDCLTVGCVPSKALLAAARIAATVRGAHEFGVRVDGSTQVDFPAIMRRMRKLRADISPNDSAARFRDLGVDVFLGSAAFVGNDRVRVAGQTLVFQRALIATGARAARLPIPGWDEVQPLTNETVFSLTELPRRLTVIGGGPIGVELAQAMARFGSAVTLIEKGDRLLHRDDPQAAELVHDQLRRDGVQFRMRATVKRFERRGNEDITWIECEGSEQQLASDAILVSAGRTPNVQGMGLEQAGVQFDPQSGVKVDDRLRTTNPRIYAAGDVIGAMQFTHAADFMARTVIGNSLFNGRSKLSSLLVPWCTYSSPEVAHVGITAEQATQQRIKIDTFTQPLSDVDRAVLEGQSIGFVRVHVRQGTDKILGATVVAENAGDLISQLTTAIQHGLGLKKIASVIHPYPTQADAIRKLGDQYNRTRLTPWVRHLIDRWLRFSR</sequence>
<dbReference type="InterPro" id="IPR016156">
    <property type="entry name" value="FAD/NAD-linked_Rdtase_dimer_sf"/>
</dbReference>
<accession>A0A5M6CWX6</accession>
<dbReference type="Pfam" id="PF02852">
    <property type="entry name" value="Pyr_redox_dim"/>
    <property type="match status" value="1"/>
</dbReference>
<dbReference type="Gene3D" id="3.50.50.60">
    <property type="entry name" value="FAD/NAD(P)-binding domain"/>
    <property type="match status" value="2"/>
</dbReference>
<dbReference type="InterPro" id="IPR023753">
    <property type="entry name" value="FAD/NAD-binding_dom"/>
</dbReference>
<evidence type="ECO:0000256" key="10">
    <source>
        <dbReference type="RuleBase" id="RU003691"/>
    </source>
</evidence>
<evidence type="ECO:0000313" key="13">
    <source>
        <dbReference type="EMBL" id="KAA5539724.1"/>
    </source>
</evidence>
<evidence type="ECO:0000256" key="6">
    <source>
        <dbReference type="ARBA" id="ARBA00023157"/>
    </source>
</evidence>
<comment type="caution">
    <text evidence="13">The sequence shown here is derived from an EMBL/GenBank/DDBJ whole genome shotgun (WGS) entry which is preliminary data.</text>
</comment>
<dbReference type="InterPro" id="IPR004099">
    <property type="entry name" value="Pyr_nucl-diS_OxRdtase_dimer"/>
</dbReference>
<dbReference type="InterPro" id="IPR012999">
    <property type="entry name" value="Pyr_OxRdtase_I_AS"/>
</dbReference>
<dbReference type="NCBIfam" id="NF004991">
    <property type="entry name" value="PRK06370.1-3"/>
    <property type="match status" value="1"/>
</dbReference>
<evidence type="ECO:0000256" key="2">
    <source>
        <dbReference type="ARBA" id="ARBA00022630"/>
    </source>
</evidence>
<dbReference type="PRINTS" id="PR00411">
    <property type="entry name" value="PNDRDTASEI"/>
</dbReference>
<dbReference type="Pfam" id="PF07992">
    <property type="entry name" value="Pyr_redox_2"/>
    <property type="match status" value="1"/>
</dbReference>
<keyword evidence="7 10" id="KW-0676">Redox-active center</keyword>
<comment type="similarity">
    <text evidence="1 10">Belongs to the class-I pyridine nucleotide-disulfide oxidoreductase family.</text>
</comment>
<evidence type="ECO:0000256" key="8">
    <source>
        <dbReference type="PIRSR" id="PIRSR000350-3"/>
    </source>
</evidence>
<feature type="binding site" evidence="8">
    <location>
        <position position="305"/>
    </location>
    <ligand>
        <name>NAD(+)</name>
        <dbReference type="ChEBI" id="CHEBI:57540"/>
    </ligand>
</feature>
<proteinExistence type="inferred from homology"/>
<dbReference type="Proteomes" id="UP000324479">
    <property type="component" value="Unassembled WGS sequence"/>
</dbReference>
<keyword evidence="8" id="KW-0520">NAD</keyword>
<reference evidence="13 14" key="1">
    <citation type="submission" date="2019-08" db="EMBL/GenBank/DDBJ databases">
        <authorList>
            <person name="Dhanesh K."/>
            <person name="Kumar G."/>
            <person name="Sasikala C."/>
            <person name="Venkata Ramana C."/>
        </authorList>
    </citation>
    <scope>NUCLEOTIDE SEQUENCE [LARGE SCALE GENOMIC DNA]</scope>
    <source>
        <strain evidence="13 14">JC645</strain>
    </source>
</reference>
<keyword evidence="2 10" id="KW-0285">Flavoprotein</keyword>